<comment type="subcellular location">
    <subcellularLocation>
        <location evidence="1 8">Cell membrane</location>
        <topology evidence="1 8">Multi-pass membrane protein</topology>
    </subcellularLocation>
</comment>
<sequence length="226" mass="24057">MFSTLSTVFTPDALAALWRGAQLTLSLTVLASVFGLVLGLIAGLGRMSRLAPVRLLAGAYIETFRGTPLLVQLFFLFFALPQITGVSLPAFNTAVLGLSLFAGAYAAEIIRGSLNAVDRGQSEAARALGLKPAQVLRLVLIPQAARTAVPALGNQFIGLLKDSSLASVITVSELLLTTRGLVSITYQPVPLYLAVALIYFLLSNVAARLFALLERRLNRPYRASAV</sequence>
<feature type="transmembrane region" description="Helical" evidence="8">
    <location>
        <begin position="192"/>
        <end position="213"/>
    </location>
</feature>
<dbReference type="SUPFAM" id="SSF161098">
    <property type="entry name" value="MetI-like"/>
    <property type="match status" value="1"/>
</dbReference>
<dbReference type="PANTHER" id="PTHR30614:SF0">
    <property type="entry name" value="L-CYSTINE TRANSPORT SYSTEM PERMEASE PROTEIN TCYL"/>
    <property type="match status" value="1"/>
</dbReference>
<evidence type="ECO:0000256" key="2">
    <source>
        <dbReference type="ARBA" id="ARBA00022448"/>
    </source>
</evidence>
<dbReference type="InterPro" id="IPR000515">
    <property type="entry name" value="MetI-like"/>
</dbReference>
<dbReference type="RefSeq" id="WP_184029598.1">
    <property type="nucleotide sequence ID" value="NZ_JACHFN010000008.1"/>
</dbReference>
<feature type="transmembrane region" description="Helical" evidence="8">
    <location>
        <begin position="25"/>
        <end position="45"/>
    </location>
</feature>
<dbReference type="InterPro" id="IPR010065">
    <property type="entry name" value="AA_ABC_transptr_permease_3TM"/>
</dbReference>
<dbReference type="NCBIfam" id="TIGR01726">
    <property type="entry name" value="HEQRo_perm_3TM"/>
    <property type="match status" value="1"/>
</dbReference>
<dbReference type="EMBL" id="JACHFN010000008">
    <property type="protein sequence ID" value="MBB5235007.1"/>
    <property type="molecule type" value="Genomic_DNA"/>
</dbReference>
<evidence type="ECO:0000256" key="8">
    <source>
        <dbReference type="RuleBase" id="RU363032"/>
    </source>
</evidence>
<evidence type="ECO:0000256" key="5">
    <source>
        <dbReference type="ARBA" id="ARBA00022970"/>
    </source>
</evidence>
<dbReference type="GO" id="GO:0006865">
    <property type="term" value="P:amino acid transport"/>
    <property type="evidence" value="ECO:0007669"/>
    <property type="project" value="UniProtKB-KW"/>
</dbReference>
<dbReference type="InterPro" id="IPR043429">
    <property type="entry name" value="ArtM/GltK/GlnP/TcyL/YhdX-like"/>
</dbReference>
<dbReference type="PROSITE" id="PS50928">
    <property type="entry name" value="ABC_TM1"/>
    <property type="match status" value="1"/>
</dbReference>
<keyword evidence="5" id="KW-0029">Amino-acid transport</keyword>
<name>A0A7W8GG10_9DEIO</name>
<evidence type="ECO:0000313" key="11">
    <source>
        <dbReference type="Proteomes" id="UP000525389"/>
    </source>
</evidence>
<reference evidence="10 11" key="1">
    <citation type="submission" date="2020-08" db="EMBL/GenBank/DDBJ databases">
        <title>Genomic Encyclopedia of Type Strains, Phase IV (KMG-IV): sequencing the most valuable type-strain genomes for metagenomic binning, comparative biology and taxonomic classification.</title>
        <authorList>
            <person name="Goeker M."/>
        </authorList>
    </citation>
    <scope>NUCLEOTIDE SEQUENCE [LARGE SCALE GENOMIC DNA]</scope>
    <source>
        <strain evidence="10 11">DSM 101791</strain>
    </source>
</reference>
<protein>
    <submittedName>
        <fullName evidence="10">Ectoine/hydroxyectoine ABC transporter permease protein EhuC</fullName>
    </submittedName>
</protein>
<evidence type="ECO:0000256" key="7">
    <source>
        <dbReference type="ARBA" id="ARBA00023136"/>
    </source>
</evidence>
<dbReference type="Gene3D" id="1.10.3720.10">
    <property type="entry name" value="MetI-like"/>
    <property type="match status" value="1"/>
</dbReference>
<dbReference type="PANTHER" id="PTHR30614">
    <property type="entry name" value="MEMBRANE COMPONENT OF AMINO ACID ABC TRANSPORTER"/>
    <property type="match status" value="1"/>
</dbReference>
<keyword evidence="3" id="KW-1003">Cell membrane</keyword>
<dbReference type="Proteomes" id="UP000525389">
    <property type="component" value="Unassembled WGS sequence"/>
</dbReference>
<dbReference type="GO" id="GO:0022857">
    <property type="term" value="F:transmembrane transporter activity"/>
    <property type="evidence" value="ECO:0007669"/>
    <property type="project" value="InterPro"/>
</dbReference>
<dbReference type="CDD" id="cd06261">
    <property type="entry name" value="TM_PBP2"/>
    <property type="match status" value="1"/>
</dbReference>
<dbReference type="Pfam" id="PF00528">
    <property type="entry name" value="BPD_transp_1"/>
    <property type="match status" value="1"/>
</dbReference>
<accession>A0A7W8GG10</accession>
<comment type="similarity">
    <text evidence="8">Belongs to the binding-protein-dependent transport system permease family.</text>
</comment>
<evidence type="ECO:0000256" key="1">
    <source>
        <dbReference type="ARBA" id="ARBA00004651"/>
    </source>
</evidence>
<keyword evidence="11" id="KW-1185">Reference proteome</keyword>
<keyword evidence="2 8" id="KW-0813">Transport</keyword>
<keyword evidence="6 8" id="KW-1133">Transmembrane helix</keyword>
<dbReference type="InterPro" id="IPR035906">
    <property type="entry name" value="MetI-like_sf"/>
</dbReference>
<comment type="caution">
    <text evidence="10">The sequence shown here is derived from an EMBL/GenBank/DDBJ whole genome shotgun (WGS) entry which is preliminary data.</text>
</comment>
<proteinExistence type="inferred from homology"/>
<evidence type="ECO:0000256" key="6">
    <source>
        <dbReference type="ARBA" id="ARBA00022989"/>
    </source>
</evidence>
<dbReference type="FunFam" id="1.10.3720.10:FF:000006">
    <property type="entry name" value="Glutamate/aspartate ABC transporter, permease protein GltK"/>
    <property type="match status" value="1"/>
</dbReference>
<evidence type="ECO:0000256" key="4">
    <source>
        <dbReference type="ARBA" id="ARBA00022692"/>
    </source>
</evidence>
<organism evidence="10 11">
    <name type="scientific">Deinococcus budaensis</name>
    <dbReference type="NCBI Taxonomy" id="1665626"/>
    <lineage>
        <taxon>Bacteria</taxon>
        <taxon>Thermotogati</taxon>
        <taxon>Deinococcota</taxon>
        <taxon>Deinococci</taxon>
        <taxon>Deinococcales</taxon>
        <taxon>Deinococcaceae</taxon>
        <taxon>Deinococcus</taxon>
    </lineage>
</organism>
<dbReference type="GO" id="GO:0043190">
    <property type="term" value="C:ATP-binding cassette (ABC) transporter complex"/>
    <property type="evidence" value="ECO:0007669"/>
    <property type="project" value="InterPro"/>
</dbReference>
<evidence type="ECO:0000313" key="10">
    <source>
        <dbReference type="EMBL" id="MBB5235007.1"/>
    </source>
</evidence>
<gene>
    <name evidence="10" type="ORF">HNQ09_002450</name>
</gene>
<feature type="transmembrane region" description="Helical" evidence="8">
    <location>
        <begin position="66"/>
        <end position="84"/>
    </location>
</feature>
<keyword evidence="4 8" id="KW-0812">Transmembrane</keyword>
<keyword evidence="7 8" id="KW-0472">Membrane</keyword>
<evidence type="ECO:0000256" key="3">
    <source>
        <dbReference type="ARBA" id="ARBA00022475"/>
    </source>
</evidence>
<evidence type="ECO:0000259" key="9">
    <source>
        <dbReference type="PROSITE" id="PS50928"/>
    </source>
</evidence>
<feature type="domain" description="ABC transmembrane type-1" evidence="9">
    <location>
        <begin position="21"/>
        <end position="210"/>
    </location>
</feature>
<dbReference type="AlphaFoldDB" id="A0A7W8GG10"/>